<keyword evidence="3" id="KW-0378">Hydrolase</keyword>
<evidence type="ECO:0000313" key="4">
    <source>
        <dbReference type="Proteomes" id="UP000680067"/>
    </source>
</evidence>
<dbReference type="Proteomes" id="UP000680067">
    <property type="component" value="Unassembled WGS sequence"/>
</dbReference>
<organism evidence="3 4">
    <name type="scientific">Undibacterium luofuense</name>
    <dbReference type="NCBI Taxonomy" id="2828733"/>
    <lineage>
        <taxon>Bacteria</taxon>
        <taxon>Pseudomonadati</taxon>
        <taxon>Pseudomonadota</taxon>
        <taxon>Betaproteobacteria</taxon>
        <taxon>Burkholderiales</taxon>
        <taxon>Oxalobacteraceae</taxon>
        <taxon>Undibacterium</taxon>
    </lineage>
</organism>
<dbReference type="InterPro" id="IPR050491">
    <property type="entry name" value="AmpC-like"/>
</dbReference>
<feature type="domain" description="Beta-lactamase-related" evidence="2">
    <location>
        <begin position="44"/>
        <end position="355"/>
    </location>
</feature>
<keyword evidence="4" id="KW-1185">Reference proteome</keyword>
<dbReference type="InterPro" id="IPR012338">
    <property type="entry name" value="Beta-lactam/transpept-like"/>
</dbReference>
<proteinExistence type="predicted"/>
<dbReference type="PANTHER" id="PTHR46825">
    <property type="entry name" value="D-ALANYL-D-ALANINE-CARBOXYPEPTIDASE/ENDOPEPTIDASE AMPH"/>
    <property type="match status" value="1"/>
</dbReference>
<accession>A0A941DLE2</accession>
<dbReference type="RefSeq" id="WP_212688524.1">
    <property type="nucleotide sequence ID" value="NZ_JAGSPN010000010.1"/>
</dbReference>
<dbReference type="AlphaFoldDB" id="A0A941DLE2"/>
<name>A0A941DLE2_9BURK</name>
<dbReference type="EMBL" id="JAGSPN010000010">
    <property type="protein sequence ID" value="MBR7783242.1"/>
    <property type="molecule type" value="Genomic_DNA"/>
</dbReference>
<keyword evidence="1" id="KW-0732">Signal</keyword>
<evidence type="ECO:0000259" key="2">
    <source>
        <dbReference type="Pfam" id="PF00144"/>
    </source>
</evidence>
<feature type="signal peptide" evidence="1">
    <location>
        <begin position="1"/>
        <end position="28"/>
    </location>
</feature>
<evidence type="ECO:0000313" key="3">
    <source>
        <dbReference type="EMBL" id="MBR7783242.1"/>
    </source>
</evidence>
<dbReference type="Pfam" id="PF00144">
    <property type="entry name" value="Beta-lactamase"/>
    <property type="match status" value="1"/>
</dbReference>
<reference evidence="3" key="1">
    <citation type="submission" date="2021-04" db="EMBL/GenBank/DDBJ databases">
        <title>novel species isolated from subtropical streams in China.</title>
        <authorList>
            <person name="Lu H."/>
        </authorList>
    </citation>
    <scope>NUCLEOTIDE SEQUENCE</scope>
    <source>
        <strain evidence="3">LFS511W</strain>
    </source>
</reference>
<evidence type="ECO:0000256" key="1">
    <source>
        <dbReference type="SAM" id="SignalP"/>
    </source>
</evidence>
<dbReference type="PROSITE" id="PS51257">
    <property type="entry name" value="PROKAR_LIPOPROTEIN"/>
    <property type="match status" value="1"/>
</dbReference>
<sequence length="462" mass="49526">MYRAHHLSLLKSTVAAACISAISCFAYAETSDAATPQTLLHDKVQQLISQKVEDGEFASVIIGVSDGQRHQFAGFSAKGQPVPDKNSIYEIGSLTKTMTALILAKQIQQGRIQAAQPVAELAPDCMPTASAGLSISWLDLATHTSGLPRLPENLQPKNMANPYADYTQKDLNSYIQTIKNLPGKGKYAYSNLGYGMLGCALATVSGKPFEQMIREEISKPFGMPSTGIQLSTEMQKRLQGGHDASGKPVSGWDFDAMAAAGAVRSDAADMLRYLDTLMAAARTDQASAEKLVQTAQRDTSTPKTRIAFGWHLSNMYGRDMVWHNGMTGGYASFAAFSADGKLGVIVLTNTARSPEALGIAALFPQQLPEHKAVHLSAEALQQFSGRYALTPAFIITVTPGNNSLTIQASGQPAFRAAVIAEDSFEIPEVGAVITFQRDADGRISQLTLQQNGQRIPGKKLAD</sequence>
<dbReference type="SUPFAM" id="SSF56601">
    <property type="entry name" value="beta-lactamase/transpeptidase-like"/>
    <property type="match status" value="1"/>
</dbReference>
<dbReference type="Gene3D" id="3.40.710.10">
    <property type="entry name" value="DD-peptidase/beta-lactamase superfamily"/>
    <property type="match status" value="1"/>
</dbReference>
<gene>
    <name evidence="3" type="ORF">KDM89_13900</name>
</gene>
<dbReference type="InterPro" id="IPR001466">
    <property type="entry name" value="Beta-lactam-related"/>
</dbReference>
<feature type="chain" id="PRO_5037059712" evidence="1">
    <location>
        <begin position="29"/>
        <end position="462"/>
    </location>
</feature>
<comment type="caution">
    <text evidence="3">The sequence shown here is derived from an EMBL/GenBank/DDBJ whole genome shotgun (WGS) entry which is preliminary data.</text>
</comment>
<dbReference type="GO" id="GO:0016787">
    <property type="term" value="F:hydrolase activity"/>
    <property type="evidence" value="ECO:0007669"/>
    <property type="project" value="UniProtKB-KW"/>
</dbReference>
<protein>
    <submittedName>
        <fullName evidence="3">Serine hydrolase</fullName>
    </submittedName>
</protein>
<dbReference type="PANTHER" id="PTHR46825:SF8">
    <property type="entry name" value="BETA-LACTAMASE-RELATED"/>
    <property type="match status" value="1"/>
</dbReference>